<accession>A0ABW0NL14</accession>
<sequence length="168" mass="18119">MAATLQLAEHNPELAARVRYCRRLLNRRALVAAAASAVPVPGLDWAVDAALLSKLVPEINRQFGLSPEQLDQLPHHKREQAQKAIGAIGSMLVGKFITRDLVLRFAGKVGMRMSAKQAARYVPLAGQLVSALVGYSAIRYLGEEHIRDCIAVVQSAHLALPAPALKAS</sequence>
<keyword evidence="2" id="KW-1185">Reference proteome</keyword>
<dbReference type="Proteomes" id="UP001596037">
    <property type="component" value="Unassembled WGS sequence"/>
</dbReference>
<dbReference type="EMBL" id="JBHSMF010000010">
    <property type="protein sequence ID" value="MFC5499823.1"/>
    <property type="molecule type" value="Genomic_DNA"/>
</dbReference>
<organism evidence="1 2">
    <name type="scientific">Caenimonas terrae</name>
    <dbReference type="NCBI Taxonomy" id="696074"/>
    <lineage>
        <taxon>Bacteria</taxon>
        <taxon>Pseudomonadati</taxon>
        <taxon>Pseudomonadota</taxon>
        <taxon>Betaproteobacteria</taxon>
        <taxon>Burkholderiales</taxon>
        <taxon>Comamonadaceae</taxon>
        <taxon>Caenimonas</taxon>
    </lineage>
</organism>
<proteinExistence type="predicted"/>
<evidence type="ECO:0000313" key="1">
    <source>
        <dbReference type="EMBL" id="MFC5499823.1"/>
    </source>
</evidence>
<name>A0ABW0NL14_9BURK</name>
<evidence type="ECO:0000313" key="2">
    <source>
        <dbReference type="Proteomes" id="UP001596037"/>
    </source>
</evidence>
<gene>
    <name evidence="1" type="ORF">ACFPOE_19940</name>
</gene>
<comment type="caution">
    <text evidence="1">The sequence shown here is derived from an EMBL/GenBank/DDBJ whole genome shotgun (WGS) entry which is preliminary data.</text>
</comment>
<reference evidence="2" key="1">
    <citation type="journal article" date="2019" name="Int. J. Syst. Evol. Microbiol.">
        <title>The Global Catalogue of Microorganisms (GCM) 10K type strain sequencing project: providing services to taxonomists for standard genome sequencing and annotation.</title>
        <authorList>
            <consortium name="The Broad Institute Genomics Platform"/>
            <consortium name="The Broad Institute Genome Sequencing Center for Infectious Disease"/>
            <person name="Wu L."/>
            <person name="Ma J."/>
        </authorList>
    </citation>
    <scope>NUCLEOTIDE SEQUENCE [LARGE SCALE GENOMIC DNA]</scope>
    <source>
        <strain evidence="2">CCUG 57401</strain>
    </source>
</reference>
<dbReference type="RefSeq" id="WP_376852072.1">
    <property type="nucleotide sequence ID" value="NZ_JBHSMF010000010.1"/>
</dbReference>
<evidence type="ECO:0008006" key="3">
    <source>
        <dbReference type="Google" id="ProtNLM"/>
    </source>
</evidence>
<protein>
    <recommendedName>
        <fullName evidence="3">DUF697 domain-containing protein</fullName>
    </recommendedName>
</protein>